<name>A0A4Y2PS54_ARAVE</name>
<keyword evidence="2" id="KW-1185">Reference proteome</keyword>
<comment type="caution">
    <text evidence="1">The sequence shown here is derived from an EMBL/GenBank/DDBJ whole genome shotgun (WGS) entry which is preliminary data.</text>
</comment>
<dbReference type="Proteomes" id="UP000499080">
    <property type="component" value="Unassembled WGS sequence"/>
</dbReference>
<accession>A0A4Y2PS54</accession>
<dbReference type="EMBL" id="BGPR01011811">
    <property type="protein sequence ID" value="GBN53087.1"/>
    <property type="molecule type" value="Genomic_DNA"/>
</dbReference>
<proteinExistence type="predicted"/>
<dbReference type="AlphaFoldDB" id="A0A4Y2PS54"/>
<reference evidence="1 2" key="1">
    <citation type="journal article" date="2019" name="Sci. Rep.">
        <title>Orb-weaving spider Araneus ventricosus genome elucidates the spidroin gene catalogue.</title>
        <authorList>
            <person name="Kono N."/>
            <person name="Nakamura H."/>
            <person name="Ohtoshi R."/>
            <person name="Moran D.A.P."/>
            <person name="Shinohara A."/>
            <person name="Yoshida Y."/>
            <person name="Fujiwara M."/>
            <person name="Mori M."/>
            <person name="Tomita M."/>
            <person name="Arakawa K."/>
        </authorList>
    </citation>
    <scope>NUCLEOTIDE SEQUENCE [LARGE SCALE GENOMIC DNA]</scope>
</reference>
<organism evidence="1 2">
    <name type="scientific">Araneus ventricosus</name>
    <name type="common">Orbweaver spider</name>
    <name type="synonym">Epeira ventricosa</name>
    <dbReference type="NCBI Taxonomy" id="182803"/>
    <lineage>
        <taxon>Eukaryota</taxon>
        <taxon>Metazoa</taxon>
        <taxon>Ecdysozoa</taxon>
        <taxon>Arthropoda</taxon>
        <taxon>Chelicerata</taxon>
        <taxon>Arachnida</taxon>
        <taxon>Araneae</taxon>
        <taxon>Araneomorphae</taxon>
        <taxon>Entelegynae</taxon>
        <taxon>Araneoidea</taxon>
        <taxon>Araneidae</taxon>
        <taxon>Araneus</taxon>
    </lineage>
</organism>
<evidence type="ECO:0000313" key="2">
    <source>
        <dbReference type="Proteomes" id="UP000499080"/>
    </source>
</evidence>
<protein>
    <submittedName>
        <fullName evidence="1">Uncharacterized protein</fullName>
    </submittedName>
</protein>
<sequence length="199" mass="23196">MKPYRLQLVQQLKRQDLARRLSFCHTLLTLMEDEFSEELNPDLETAQFYRIELKTKRQKPVESFHVLSTDVEQLMRLTYAECPLDFQETLGAQYFVDAIRDEDTQHSTRMMQKRCPCGGPTLVDLKREAISARVLNLETKPKTVDKRTAIETCEQIGDIVPRPEEFSEAQNLPSILENLEGLYEKQPTAVRKLHKELNQ</sequence>
<gene>
    <name evidence="1" type="ORF">AVEN_138503_1</name>
</gene>
<evidence type="ECO:0000313" key="1">
    <source>
        <dbReference type="EMBL" id="GBN53087.1"/>
    </source>
</evidence>